<feature type="domain" description="HipA N-terminal subdomain 1" evidence="4">
    <location>
        <begin position="6"/>
        <end position="103"/>
    </location>
</feature>
<reference evidence="5" key="2">
    <citation type="journal article" date="2014" name="ISME J.">
        <title>Microbial stratification in low pH oxic and suboxic macroscopic growths along an acid mine drainage.</title>
        <authorList>
            <person name="Mendez-Garcia C."/>
            <person name="Mesa V."/>
            <person name="Sprenger R.R."/>
            <person name="Richter M."/>
            <person name="Diez M.S."/>
            <person name="Solano J."/>
            <person name="Bargiela R."/>
            <person name="Golyshina O.V."/>
            <person name="Manteca A."/>
            <person name="Ramos J.L."/>
            <person name="Gallego J.R."/>
            <person name="Llorente I."/>
            <person name="Martins Dos Santos V.A."/>
            <person name="Jensen O.N."/>
            <person name="Pelaez A.I."/>
            <person name="Sanchez J."/>
            <person name="Ferrer M."/>
        </authorList>
    </citation>
    <scope>NUCLEOTIDE SEQUENCE</scope>
</reference>
<evidence type="ECO:0000313" key="5">
    <source>
        <dbReference type="EMBL" id="EQD77030.1"/>
    </source>
</evidence>
<dbReference type="InterPro" id="IPR052028">
    <property type="entry name" value="HipA_Ser/Thr_kinase"/>
</dbReference>
<dbReference type="Pfam" id="PF07804">
    <property type="entry name" value="HipA_C"/>
    <property type="match status" value="1"/>
</dbReference>
<evidence type="ECO:0000256" key="1">
    <source>
        <dbReference type="ARBA" id="ARBA00022679"/>
    </source>
</evidence>
<dbReference type="InterPro" id="IPR012893">
    <property type="entry name" value="HipA-like_C"/>
</dbReference>
<protein>
    <submittedName>
        <fullName evidence="5">HipA</fullName>
    </submittedName>
</protein>
<name>T1D3X8_9ZZZZ</name>
<feature type="domain" description="HipA-like C-terminal" evidence="3">
    <location>
        <begin position="144"/>
        <end position="376"/>
    </location>
</feature>
<reference evidence="5" key="1">
    <citation type="submission" date="2013-08" db="EMBL/GenBank/DDBJ databases">
        <authorList>
            <person name="Mendez C."/>
            <person name="Richter M."/>
            <person name="Ferrer M."/>
            <person name="Sanchez J."/>
        </authorList>
    </citation>
    <scope>NUCLEOTIDE SEQUENCE</scope>
</reference>
<evidence type="ECO:0000259" key="4">
    <source>
        <dbReference type="Pfam" id="PF13657"/>
    </source>
</evidence>
<accession>T1D3X8</accession>
<dbReference type="InterPro" id="IPR017508">
    <property type="entry name" value="HipA_N1"/>
</dbReference>
<dbReference type="NCBIfam" id="TIGR03071">
    <property type="entry name" value="couple_hipA"/>
    <property type="match status" value="1"/>
</dbReference>
<dbReference type="GO" id="GO:0005829">
    <property type="term" value="C:cytosol"/>
    <property type="evidence" value="ECO:0007669"/>
    <property type="project" value="TreeGrafter"/>
</dbReference>
<dbReference type="Pfam" id="PF13657">
    <property type="entry name" value="Couple_hipA"/>
    <property type="match status" value="1"/>
</dbReference>
<proteinExistence type="predicted"/>
<sequence>MNGEVLHVWHRDRLVGRLTEREVGSGFEFVYDPAWVAGGFRLSAALPLQTGAFGPDTPGTRFFGNLVPEGNQRDRWVRELRIDDNDFSLLRALGRDCAGAFSILPADVQPNFDGDYVPLSDKALEGYCLRKGQPAAEEQTRVRFSLAGFQEKLPVHEIDGKLYLPQSSATSSLILKFEVPRFSNVPLYEAFLAGLYRRAGVDTCGTDYKEDSAAPYLALNRFDRYESNGKIERLHQEDFCQALGYGRNQKYEADKGATFADCVALLRRESAVPVEDINRVTKWLVLNVLAGNSDGHSKNLALLQDRNYPNRWRLAPFYDMVCTGALPRVETKIAFSIGGHTDPESLTRTHWNQESEACQLSRRTLADLAGEWATKLPDIAKEQRGQFEASHKHAAALQRVTAVIDQRCRCVLHGLEQQAKPVKHLTGC</sequence>
<dbReference type="AlphaFoldDB" id="T1D3X8"/>
<dbReference type="Gene3D" id="1.10.1070.20">
    <property type="match status" value="1"/>
</dbReference>
<dbReference type="EMBL" id="AUZY01000902">
    <property type="protein sequence ID" value="EQD77030.1"/>
    <property type="molecule type" value="Genomic_DNA"/>
</dbReference>
<dbReference type="PANTHER" id="PTHR37419">
    <property type="entry name" value="SERINE/THREONINE-PROTEIN KINASE TOXIN HIPA"/>
    <property type="match status" value="1"/>
</dbReference>
<evidence type="ECO:0000256" key="2">
    <source>
        <dbReference type="ARBA" id="ARBA00022777"/>
    </source>
</evidence>
<dbReference type="PANTHER" id="PTHR37419:SF1">
    <property type="entry name" value="SERINE_THREONINE-PROTEIN KINASE TOXIN HIPA"/>
    <property type="match status" value="1"/>
</dbReference>
<keyword evidence="2" id="KW-0418">Kinase</keyword>
<dbReference type="GO" id="GO:0004674">
    <property type="term" value="F:protein serine/threonine kinase activity"/>
    <property type="evidence" value="ECO:0007669"/>
    <property type="project" value="TreeGrafter"/>
</dbReference>
<evidence type="ECO:0000259" key="3">
    <source>
        <dbReference type="Pfam" id="PF07804"/>
    </source>
</evidence>
<keyword evidence="1" id="KW-0808">Transferase</keyword>
<comment type="caution">
    <text evidence="5">The sequence shown here is derived from an EMBL/GenBank/DDBJ whole genome shotgun (WGS) entry which is preliminary data.</text>
</comment>
<organism evidence="5">
    <name type="scientific">mine drainage metagenome</name>
    <dbReference type="NCBI Taxonomy" id="410659"/>
    <lineage>
        <taxon>unclassified sequences</taxon>
        <taxon>metagenomes</taxon>
        <taxon>ecological metagenomes</taxon>
    </lineage>
</organism>
<gene>
    <name evidence="5" type="ORF">B1B_01299</name>
</gene>